<accession>A0A9K3HHJ7</accession>
<feature type="compositionally biased region" description="Low complexity" evidence="1">
    <location>
        <begin position="17"/>
        <end position="26"/>
    </location>
</feature>
<organism evidence="2 3">
    <name type="scientific">Helianthus annuus</name>
    <name type="common">Common sunflower</name>
    <dbReference type="NCBI Taxonomy" id="4232"/>
    <lineage>
        <taxon>Eukaryota</taxon>
        <taxon>Viridiplantae</taxon>
        <taxon>Streptophyta</taxon>
        <taxon>Embryophyta</taxon>
        <taxon>Tracheophyta</taxon>
        <taxon>Spermatophyta</taxon>
        <taxon>Magnoliopsida</taxon>
        <taxon>eudicotyledons</taxon>
        <taxon>Gunneridae</taxon>
        <taxon>Pentapetalae</taxon>
        <taxon>asterids</taxon>
        <taxon>campanulids</taxon>
        <taxon>Asterales</taxon>
        <taxon>Asteraceae</taxon>
        <taxon>Asteroideae</taxon>
        <taxon>Heliantheae alliance</taxon>
        <taxon>Heliantheae</taxon>
        <taxon>Helianthus</taxon>
    </lineage>
</organism>
<name>A0A9K3HHJ7_HELAN</name>
<comment type="caution">
    <text evidence="2">The sequence shown here is derived from an EMBL/GenBank/DDBJ whole genome shotgun (WGS) entry which is preliminary data.</text>
</comment>
<proteinExistence type="predicted"/>
<gene>
    <name evidence="2" type="ORF">HanXRQr2_Chr12g0548021</name>
</gene>
<feature type="region of interest" description="Disordered" evidence="1">
    <location>
        <begin position="56"/>
        <end position="82"/>
    </location>
</feature>
<sequence length="124" mass="14136">MPTIAPVIAPQSHDDTSSVSERSSTSQFYEELPPTDEFEHLFMNEDATEKAYVSDIDDEASQTSPQISEMAPPNTDSKQQFTFDDIPPAKWRDRSIEILTWCMAELQYYSIDMVIKCFLARCQG</sequence>
<reference evidence="2" key="2">
    <citation type="submission" date="2020-06" db="EMBL/GenBank/DDBJ databases">
        <title>Helianthus annuus Genome sequencing and assembly Release 2.</title>
        <authorList>
            <person name="Gouzy J."/>
            <person name="Langlade N."/>
            <person name="Munos S."/>
        </authorList>
    </citation>
    <scope>NUCLEOTIDE SEQUENCE</scope>
    <source>
        <tissue evidence="2">Leaves</tissue>
    </source>
</reference>
<evidence type="ECO:0000313" key="2">
    <source>
        <dbReference type="EMBL" id="KAF5778481.1"/>
    </source>
</evidence>
<evidence type="ECO:0000313" key="3">
    <source>
        <dbReference type="Proteomes" id="UP000215914"/>
    </source>
</evidence>
<reference evidence="2" key="1">
    <citation type="journal article" date="2017" name="Nature">
        <title>The sunflower genome provides insights into oil metabolism, flowering and Asterid evolution.</title>
        <authorList>
            <person name="Badouin H."/>
            <person name="Gouzy J."/>
            <person name="Grassa C.J."/>
            <person name="Murat F."/>
            <person name="Staton S.E."/>
            <person name="Cottret L."/>
            <person name="Lelandais-Briere C."/>
            <person name="Owens G.L."/>
            <person name="Carrere S."/>
            <person name="Mayjonade B."/>
            <person name="Legrand L."/>
            <person name="Gill N."/>
            <person name="Kane N.C."/>
            <person name="Bowers J.E."/>
            <person name="Hubner S."/>
            <person name="Bellec A."/>
            <person name="Berard A."/>
            <person name="Berges H."/>
            <person name="Blanchet N."/>
            <person name="Boniface M.C."/>
            <person name="Brunel D."/>
            <person name="Catrice O."/>
            <person name="Chaidir N."/>
            <person name="Claudel C."/>
            <person name="Donnadieu C."/>
            <person name="Faraut T."/>
            <person name="Fievet G."/>
            <person name="Helmstetter N."/>
            <person name="King M."/>
            <person name="Knapp S.J."/>
            <person name="Lai Z."/>
            <person name="Le Paslier M.C."/>
            <person name="Lippi Y."/>
            <person name="Lorenzon L."/>
            <person name="Mandel J.R."/>
            <person name="Marage G."/>
            <person name="Marchand G."/>
            <person name="Marquand E."/>
            <person name="Bret-Mestries E."/>
            <person name="Morien E."/>
            <person name="Nambeesan S."/>
            <person name="Nguyen T."/>
            <person name="Pegot-Espagnet P."/>
            <person name="Pouilly N."/>
            <person name="Raftis F."/>
            <person name="Sallet E."/>
            <person name="Schiex T."/>
            <person name="Thomas J."/>
            <person name="Vandecasteele C."/>
            <person name="Vares D."/>
            <person name="Vear F."/>
            <person name="Vautrin S."/>
            <person name="Crespi M."/>
            <person name="Mangin B."/>
            <person name="Burke J.M."/>
            <person name="Salse J."/>
            <person name="Munos S."/>
            <person name="Vincourt P."/>
            <person name="Rieseberg L.H."/>
            <person name="Langlade N.B."/>
        </authorList>
    </citation>
    <scope>NUCLEOTIDE SEQUENCE</scope>
    <source>
        <tissue evidence="2">Leaves</tissue>
    </source>
</reference>
<keyword evidence="3" id="KW-1185">Reference proteome</keyword>
<feature type="region of interest" description="Disordered" evidence="1">
    <location>
        <begin position="1"/>
        <end position="30"/>
    </location>
</feature>
<evidence type="ECO:0000256" key="1">
    <source>
        <dbReference type="SAM" id="MobiDB-lite"/>
    </source>
</evidence>
<protein>
    <submittedName>
        <fullName evidence="2">Uncharacterized protein</fullName>
    </submittedName>
</protein>
<dbReference type="Gramene" id="mRNA:HanXRQr2_Chr12g0548021">
    <property type="protein sequence ID" value="CDS:HanXRQr2_Chr12g0548021.1"/>
    <property type="gene ID" value="HanXRQr2_Chr12g0548021"/>
</dbReference>
<dbReference type="EMBL" id="MNCJ02000327">
    <property type="protein sequence ID" value="KAF5778481.1"/>
    <property type="molecule type" value="Genomic_DNA"/>
</dbReference>
<dbReference type="AlphaFoldDB" id="A0A9K3HHJ7"/>
<dbReference type="Proteomes" id="UP000215914">
    <property type="component" value="Unassembled WGS sequence"/>
</dbReference>